<comment type="subcellular location">
    <subcellularLocation>
        <location evidence="1">Cell outer membrane</location>
    </subcellularLocation>
</comment>
<comment type="similarity">
    <text evidence="2">Belongs to the SusD family.</text>
</comment>
<evidence type="ECO:0000256" key="4">
    <source>
        <dbReference type="ARBA" id="ARBA00023136"/>
    </source>
</evidence>
<dbReference type="RefSeq" id="WP_119436554.1">
    <property type="nucleotide sequence ID" value="NZ_QWGR01000002.1"/>
</dbReference>
<organism evidence="8 9">
    <name type="scientific">Maribellus luteus</name>
    <dbReference type="NCBI Taxonomy" id="2305463"/>
    <lineage>
        <taxon>Bacteria</taxon>
        <taxon>Pseudomonadati</taxon>
        <taxon>Bacteroidota</taxon>
        <taxon>Bacteroidia</taxon>
        <taxon>Marinilabiliales</taxon>
        <taxon>Prolixibacteraceae</taxon>
        <taxon>Maribellus</taxon>
    </lineage>
</organism>
<dbReference type="AlphaFoldDB" id="A0A399T0M3"/>
<evidence type="ECO:0000256" key="2">
    <source>
        <dbReference type="ARBA" id="ARBA00006275"/>
    </source>
</evidence>
<evidence type="ECO:0000259" key="7">
    <source>
        <dbReference type="Pfam" id="PF14322"/>
    </source>
</evidence>
<proteinExistence type="inferred from homology"/>
<evidence type="ECO:0000256" key="5">
    <source>
        <dbReference type="ARBA" id="ARBA00023237"/>
    </source>
</evidence>
<evidence type="ECO:0000313" key="8">
    <source>
        <dbReference type="EMBL" id="RIJ49866.1"/>
    </source>
</evidence>
<keyword evidence="3" id="KW-0732">Signal</keyword>
<evidence type="ECO:0000259" key="6">
    <source>
        <dbReference type="Pfam" id="PF07980"/>
    </source>
</evidence>
<dbReference type="GO" id="GO:0009279">
    <property type="term" value="C:cell outer membrane"/>
    <property type="evidence" value="ECO:0007669"/>
    <property type="project" value="UniProtKB-SubCell"/>
</dbReference>
<dbReference type="PROSITE" id="PS51257">
    <property type="entry name" value="PROKAR_LIPOPROTEIN"/>
    <property type="match status" value="1"/>
</dbReference>
<dbReference type="SUPFAM" id="SSF48452">
    <property type="entry name" value="TPR-like"/>
    <property type="match status" value="1"/>
</dbReference>
<comment type="caution">
    <text evidence="8">The sequence shown here is derived from an EMBL/GenBank/DDBJ whole genome shotgun (WGS) entry which is preliminary data.</text>
</comment>
<sequence length="476" mass="55699">MIFNKKYFQKLSGTLLFATLLFTSCEDQLSTDPVDRVVPHTVEDYHAVMVGGLPGVYHAFTDLMTDDVAAKNYTSFNNPSVYSEWSKAYLWIDQRASDQASSPEYAWRWYYADIYKLNLVIAKVMDAEGDKDFAASILGESLLLRAYSYFSLVNLFGKHYDPATAETDLGVPVLLEPLEAGFHYFKRNTVAEVYKQIEDDLLKGLELINDEFIEKPKFHFTKVSALAFASRFYLYKGDYQQTLEYSNKAWAINSTLLDHNEFPNVDEGEVFEPLPHANNYFTDDRENVLFIRPGYFAVNYLRSGYYANDFLHTYEYRDLRREQNFTFTNPSAPNYITTKLSLSYQQYNFPLFRTEEVLLNRAEAYAKLGGDDNKAEAIRDLNTLRKVRFRPKYYVSYKFSNFKTQQELIDAVLLERRKELCYEGHRWFDLKRNGAPEIIHYFNGQLYTLEQNDLRYVLQIPDNELINNPEIEKNPR</sequence>
<evidence type="ECO:0000256" key="1">
    <source>
        <dbReference type="ARBA" id="ARBA00004442"/>
    </source>
</evidence>
<dbReference type="InterPro" id="IPR011990">
    <property type="entry name" value="TPR-like_helical_dom_sf"/>
</dbReference>
<evidence type="ECO:0000313" key="9">
    <source>
        <dbReference type="Proteomes" id="UP000265926"/>
    </source>
</evidence>
<keyword evidence="4" id="KW-0472">Membrane</keyword>
<dbReference type="EMBL" id="QWGR01000002">
    <property type="protein sequence ID" value="RIJ49866.1"/>
    <property type="molecule type" value="Genomic_DNA"/>
</dbReference>
<dbReference type="Pfam" id="PF14322">
    <property type="entry name" value="SusD-like_3"/>
    <property type="match status" value="1"/>
</dbReference>
<dbReference type="Pfam" id="PF07980">
    <property type="entry name" value="SusD_RagB"/>
    <property type="match status" value="1"/>
</dbReference>
<name>A0A399T0M3_9BACT</name>
<dbReference type="OrthoDB" id="1147023at2"/>
<dbReference type="InterPro" id="IPR012944">
    <property type="entry name" value="SusD_RagB_dom"/>
</dbReference>
<dbReference type="InterPro" id="IPR033985">
    <property type="entry name" value="SusD-like_N"/>
</dbReference>
<reference evidence="8 9" key="1">
    <citation type="submission" date="2018-08" db="EMBL/GenBank/DDBJ databases">
        <title>Pallidiluteibacterium maritimus gen. nov., sp. nov., isolated from coastal sediment.</title>
        <authorList>
            <person name="Zhou L.Y."/>
        </authorList>
    </citation>
    <scope>NUCLEOTIDE SEQUENCE [LARGE SCALE GENOMIC DNA]</scope>
    <source>
        <strain evidence="8 9">XSD2</strain>
    </source>
</reference>
<evidence type="ECO:0000256" key="3">
    <source>
        <dbReference type="ARBA" id="ARBA00022729"/>
    </source>
</evidence>
<feature type="domain" description="SusD-like N-terminal" evidence="7">
    <location>
        <begin position="78"/>
        <end position="234"/>
    </location>
</feature>
<keyword evidence="9" id="KW-1185">Reference proteome</keyword>
<accession>A0A399T0M3</accession>
<dbReference type="CDD" id="cd08977">
    <property type="entry name" value="SusD"/>
    <property type="match status" value="1"/>
</dbReference>
<gene>
    <name evidence="8" type="ORF">D1614_03745</name>
</gene>
<protein>
    <submittedName>
        <fullName evidence="8">RagB/SusD family nutrient uptake outer membrane protein</fullName>
    </submittedName>
</protein>
<keyword evidence="5" id="KW-0998">Cell outer membrane</keyword>
<dbReference type="Gene3D" id="1.25.40.390">
    <property type="match status" value="1"/>
</dbReference>
<feature type="domain" description="RagB/SusD" evidence="6">
    <location>
        <begin position="338"/>
        <end position="475"/>
    </location>
</feature>
<dbReference type="Proteomes" id="UP000265926">
    <property type="component" value="Unassembled WGS sequence"/>
</dbReference>